<proteinExistence type="predicted"/>
<feature type="non-terminal residue" evidence="2">
    <location>
        <position position="68"/>
    </location>
</feature>
<feature type="region of interest" description="Disordered" evidence="1">
    <location>
        <begin position="1"/>
        <end position="68"/>
    </location>
</feature>
<organism evidence="2">
    <name type="scientific">Streptomyces sp. SID7499</name>
    <dbReference type="NCBI Taxonomy" id="2706086"/>
    <lineage>
        <taxon>Bacteria</taxon>
        <taxon>Bacillati</taxon>
        <taxon>Actinomycetota</taxon>
        <taxon>Actinomycetes</taxon>
        <taxon>Kitasatosporales</taxon>
        <taxon>Streptomycetaceae</taxon>
        <taxon>Streptomyces</taxon>
    </lineage>
</organism>
<dbReference type="AlphaFoldDB" id="A0A6G3WV37"/>
<name>A0A6G3WV37_9ACTN</name>
<evidence type="ECO:0000313" key="2">
    <source>
        <dbReference type="EMBL" id="NEE09277.1"/>
    </source>
</evidence>
<gene>
    <name evidence="2" type="ORF">G3M58_22820</name>
</gene>
<sequence>MQPPKAADASDAGERPQGDSESFGTPRADGPTTSTTGHLAGSTLASAEAALTDRVSGDEPLLPARVHR</sequence>
<accession>A0A6G3WV37</accession>
<dbReference type="EMBL" id="JAAGMN010002252">
    <property type="protein sequence ID" value="NEE09277.1"/>
    <property type="molecule type" value="Genomic_DNA"/>
</dbReference>
<protein>
    <submittedName>
        <fullName evidence="2">Uncharacterized protein</fullName>
    </submittedName>
</protein>
<evidence type="ECO:0000256" key="1">
    <source>
        <dbReference type="SAM" id="MobiDB-lite"/>
    </source>
</evidence>
<reference evidence="2" key="1">
    <citation type="submission" date="2020-01" db="EMBL/GenBank/DDBJ databases">
        <title>Insect and environment-associated Actinomycetes.</title>
        <authorList>
            <person name="Currrie C."/>
            <person name="Chevrette M."/>
            <person name="Carlson C."/>
            <person name="Stubbendieck R."/>
            <person name="Wendt-Pienkowski E."/>
        </authorList>
    </citation>
    <scope>NUCLEOTIDE SEQUENCE</scope>
    <source>
        <strain evidence="2">SID7499</strain>
    </source>
</reference>
<comment type="caution">
    <text evidence="2">The sequence shown here is derived from an EMBL/GenBank/DDBJ whole genome shotgun (WGS) entry which is preliminary data.</text>
</comment>